<dbReference type="RefSeq" id="WP_071632446.1">
    <property type="nucleotide sequence ID" value="NZ_MOEC01000014.1"/>
</dbReference>
<dbReference type="PROSITE" id="PS00211">
    <property type="entry name" value="ABC_TRANSPORTER_1"/>
    <property type="match status" value="1"/>
</dbReference>
<dbReference type="EMBL" id="MOEC01000014">
    <property type="protein sequence ID" value="OIS92738.1"/>
    <property type="molecule type" value="Genomic_DNA"/>
</dbReference>
<dbReference type="InterPro" id="IPR003593">
    <property type="entry name" value="AAA+_ATPase"/>
</dbReference>
<evidence type="ECO:0000256" key="5">
    <source>
        <dbReference type="ARBA" id="ARBA00022741"/>
    </source>
</evidence>
<dbReference type="SUPFAM" id="SSF52540">
    <property type="entry name" value="P-loop containing nucleoside triphosphate hydrolases"/>
    <property type="match status" value="1"/>
</dbReference>
<evidence type="ECO:0000256" key="1">
    <source>
        <dbReference type="ARBA" id="ARBA00004417"/>
    </source>
</evidence>
<dbReference type="InterPro" id="IPR017871">
    <property type="entry name" value="ABC_transporter-like_CS"/>
</dbReference>
<dbReference type="GO" id="GO:0140359">
    <property type="term" value="F:ABC-type transporter activity"/>
    <property type="evidence" value="ECO:0007669"/>
    <property type="project" value="InterPro"/>
</dbReference>
<dbReference type="Gene3D" id="2.40.50.100">
    <property type="match status" value="1"/>
</dbReference>
<dbReference type="InterPro" id="IPR047641">
    <property type="entry name" value="ABC_transpr_MalK/UgpC-like"/>
</dbReference>
<proteinExistence type="inferred from homology"/>
<evidence type="ECO:0000256" key="7">
    <source>
        <dbReference type="ARBA" id="ARBA00022967"/>
    </source>
</evidence>
<dbReference type="InterPro" id="IPR008995">
    <property type="entry name" value="Mo/tungstate-bd_C_term_dom"/>
</dbReference>
<dbReference type="GO" id="GO:0008643">
    <property type="term" value="P:carbohydrate transport"/>
    <property type="evidence" value="ECO:0007669"/>
    <property type="project" value="InterPro"/>
</dbReference>
<dbReference type="FunFam" id="3.40.50.300:FF:000042">
    <property type="entry name" value="Maltose/maltodextrin ABC transporter, ATP-binding protein"/>
    <property type="match status" value="1"/>
</dbReference>
<dbReference type="PANTHER" id="PTHR43875:SF15">
    <property type="entry name" value="TREHALOSE IMPORT ATP-BINDING PROTEIN SUGC"/>
    <property type="match status" value="1"/>
</dbReference>
<feature type="domain" description="ABC transporter" evidence="10">
    <location>
        <begin position="4"/>
        <end position="252"/>
    </location>
</feature>
<reference evidence="11 12" key="1">
    <citation type="submission" date="2016-10" db="EMBL/GenBank/DDBJ databases">
        <title>The Draft Genome Sequence of the Potato Rhizosphere Bacteria Ochrobactrum sp. IPA7.2.</title>
        <authorList>
            <person name="Gogoleva N.E."/>
            <person name="Khlopko Y.A."/>
            <person name="Burygin G.L."/>
            <person name="Plotnikov A.O."/>
        </authorList>
    </citation>
    <scope>NUCLEOTIDE SEQUENCE [LARGE SCALE GENOMIC DNA]</scope>
    <source>
        <strain evidence="11 12">IPA7.2</strain>
    </source>
</reference>
<evidence type="ECO:0000313" key="12">
    <source>
        <dbReference type="Proteomes" id="UP000182985"/>
    </source>
</evidence>
<keyword evidence="8" id="KW-0472">Membrane</keyword>
<evidence type="ECO:0000256" key="8">
    <source>
        <dbReference type="ARBA" id="ARBA00023136"/>
    </source>
</evidence>
<dbReference type="CDD" id="cd03301">
    <property type="entry name" value="ABC_MalK_N"/>
    <property type="match status" value="1"/>
</dbReference>
<dbReference type="InterPro" id="IPR013611">
    <property type="entry name" value="Transp-assoc_OB_typ2"/>
</dbReference>
<comment type="function">
    <text evidence="9">Probably part of an ABC transporter complex. Probably Responsible for energy coupling to the transport system.</text>
</comment>
<dbReference type="GO" id="GO:0005524">
    <property type="term" value="F:ATP binding"/>
    <property type="evidence" value="ECO:0007669"/>
    <property type="project" value="UniProtKB-KW"/>
</dbReference>
<dbReference type="PANTHER" id="PTHR43875">
    <property type="entry name" value="MALTODEXTRIN IMPORT ATP-BINDING PROTEIN MSMX"/>
    <property type="match status" value="1"/>
</dbReference>
<dbReference type="SMART" id="SM00382">
    <property type="entry name" value="AAA"/>
    <property type="match status" value="1"/>
</dbReference>
<dbReference type="InterPro" id="IPR012340">
    <property type="entry name" value="NA-bd_OB-fold"/>
</dbReference>
<evidence type="ECO:0000256" key="6">
    <source>
        <dbReference type="ARBA" id="ARBA00022840"/>
    </source>
</evidence>
<evidence type="ECO:0000313" key="11">
    <source>
        <dbReference type="EMBL" id="OIS92738.1"/>
    </source>
</evidence>
<name>A0A1J6I1I1_9HYPH</name>
<dbReference type="PROSITE" id="PS50893">
    <property type="entry name" value="ABC_TRANSPORTER_2"/>
    <property type="match status" value="1"/>
</dbReference>
<organism evidence="11 12">
    <name type="scientific">Brucella cytisi</name>
    <dbReference type="NCBI Taxonomy" id="407152"/>
    <lineage>
        <taxon>Bacteria</taxon>
        <taxon>Pseudomonadati</taxon>
        <taxon>Pseudomonadota</taxon>
        <taxon>Alphaproteobacteria</taxon>
        <taxon>Hyphomicrobiales</taxon>
        <taxon>Brucellaceae</taxon>
        <taxon>Brucella/Ochrobactrum group</taxon>
        <taxon>Brucella</taxon>
    </lineage>
</organism>
<dbReference type="AlphaFoldDB" id="A0A1J6I1I1"/>
<keyword evidence="3" id="KW-0813">Transport</keyword>
<keyword evidence="5" id="KW-0547">Nucleotide-binding</keyword>
<accession>A0A1J6I1I1</accession>
<comment type="similarity">
    <text evidence="2">Belongs to the ABC transporter superfamily.</text>
</comment>
<gene>
    <name evidence="11" type="ORF">BLA27_14970</name>
</gene>
<dbReference type="GO" id="GO:0016887">
    <property type="term" value="F:ATP hydrolysis activity"/>
    <property type="evidence" value="ECO:0007669"/>
    <property type="project" value="InterPro"/>
</dbReference>
<dbReference type="Gene3D" id="3.40.50.300">
    <property type="entry name" value="P-loop containing nucleotide triphosphate hydrolases"/>
    <property type="match status" value="1"/>
</dbReference>
<keyword evidence="6 11" id="KW-0067">ATP-binding</keyword>
<dbReference type="GO" id="GO:0055052">
    <property type="term" value="C:ATP-binding cassette (ABC) transporter complex, substrate-binding subunit-containing"/>
    <property type="evidence" value="ECO:0007669"/>
    <property type="project" value="TreeGrafter"/>
</dbReference>
<evidence type="ECO:0000259" key="10">
    <source>
        <dbReference type="PROSITE" id="PS50893"/>
    </source>
</evidence>
<sequence length="398" mass="44044">MSQVDIQNISKSFGTHRVLDDINISIRDGEFLTLVGPSGCGKSTLVRIIAGLESQTSGAICVDGSPVNHLRPHERKVSMVFQSYALYPHMTVFDNIAVPLTVERLCLFERIPLLKYLSPRRKRLMHEIGEQVKSVAAQLKIEALLGRKPAQLSGGQRQRVALGRAMVRQPRAFLMDEPLSNLDAKLRVHMRAELTELHRRMRATFIYVTHDQTEAMTMSDRVAMMDGGKVQQLGTPTELYERPANLEVARFIGSPTINTMAAAIGQGGRVEIQGRSLGIAVDLVPGQNVTLGIRPEALSLLSNDLPSAYRSVINARLRRMENLGAEFLYHFDLTGTDANSFIMRAASFHDAIHEGDDVRLTFDPALCHIFGPDGRRVEKAPVFSSGDEAGRRKHGSIV</sequence>
<evidence type="ECO:0000256" key="2">
    <source>
        <dbReference type="ARBA" id="ARBA00005417"/>
    </source>
</evidence>
<dbReference type="InterPro" id="IPR015855">
    <property type="entry name" value="ABC_transpr_MalK-like"/>
</dbReference>
<dbReference type="OrthoDB" id="9802264at2"/>
<dbReference type="Gene3D" id="2.40.50.140">
    <property type="entry name" value="Nucleic acid-binding proteins"/>
    <property type="match status" value="1"/>
</dbReference>
<dbReference type="InterPro" id="IPR027417">
    <property type="entry name" value="P-loop_NTPase"/>
</dbReference>
<dbReference type="Pfam" id="PF00005">
    <property type="entry name" value="ABC_tran"/>
    <property type="match status" value="1"/>
</dbReference>
<protein>
    <submittedName>
        <fullName evidence="11">Glycerol-3-phosphate ABC transporter ATP-binding protein</fullName>
    </submittedName>
</protein>
<keyword evidence="12" id="KW-1185">Reference proteome</keyword>
<comment type="caution">
    <text evidence="11">The sequence shown here is derived from an EMBL/GenBank/DDBJ whole genome shotgun (WGS) entry which is preliminary data.</text>
</comment>
<evidence type="ECO:0000256" key="4">
    <source>
        <dbReference type="ARBA" id="ARBA00022475"/>
    </source>
</evidence>
<evidence type="ECO:0000256" key="3">
    <source>
        <dbReference type="ARBA" id="ARBA00022448"/>
    </source>
</evidence>
<dbReference type="Pfam" id="PF08402">
    <property type="entry name" value="TOBE_2"/>
    <property type="match status" value="1"/>
</dbReference>
<dbReference type="SUPFAM" id="SSF50331">
    <property type="entry name" value="MOP-like"/>
    <property type="match status" value="1"/>
</dbReference>
<dbReference type="InterPro" id="IPR003439">
    <property type="entry name" value="ABC_transporter-like_ATP-bd"/>
</dbReference>
<keyword evidence="4" id="KW-1003">Cell membrane</keyword>
<dbReference type="Proteomes" id="UP000182985">
    <property type="component" value="Unassembled WGS sequence"/>
</dbReference>
<comment type="subcellular location">
    <subcellularLocation>
        <location evidence="1">Cell inner membrane</location>
        <topology evidence="1">Peripheral membrane protein</topology>
    </subcellularLocation>
</comment>
<keyword evidence="7" id="KW-1278">Translocase</keyword>
<evidence type="ECO:0000256" key="9">
    <source>
        <dbReference type="ARBA" id="ARBA00055162"/>
    </source>
</evidence>